<dbReference type="EMBL" id="JASBWR010000054">
    <property type="protein sequence ID" value="KAJ9102010.1"/>
    <property type="molecule type" value="Genomic_DNA"/>
</dbReference>
<keyword evidence="2" id="KW-1185">Reference proteome</keyword>
<evidence type="ECO:0000313" key="1">
    <source>
        <dbReference type="EMBL" id="KAJ9102010.1"/>
    </source>
</evidence>
<evidence type="ECO:0000313" key="2">
    <source>
        <dbReference type="Proteomes" id="UP001241377"/>
    </source>
</evidence>
<dbReference type="Proteomes" id="UP001241377">
    <property type="component" value="Unassembled WGS sequence"/>
</dbReference>
<organism evidence="1 2">
    <name type="scientific">Naganishia cerealis</name>
    <dbReference type="NCBI Taxonomy" id="610337"/>
    <lineage>
        <taxon>Eukaryota</taxon>
        <taxon>Fungi</taxon>
        <taxon>Dikarya</taxon>
        <taxon>Basidiomycota</taxon>
        <taxon>Agaricomycotina</taxon>
        <taxon>Tremellomycetes</taxon>
        <taxon>Filobasidiales</taxon>
        <taxon>Filobasidiaceae</taxon>
        <taxon>Naganishia</taxon>
    </lineage>
</organism>
<sequence>MSEGSKNTRFPLCVKLSDLVDHSQRASLKLQRTNLSEQTKHCPSAGPSVSPQAHQVSPDAITLLEKCRRRGECLLAGQSQADLHPAVSHRDRTEAHSLMPLIPLHMRREAWSDAKEVALQVLKLLPFSESTLFQLSVCYERLEDFGNAYTSYARGVCLIPEEERGFYWSKLFRLKEQLDDQKVRLTSTDPFDILPLELLVEIMEFGLASDSKFVWQSSWVNQKWRKSLTENCRSLWKKVELSRGVTIKQPAEKWQYEIAQTYIKRSNGNLDTMKIQGFDKPGINRLWKFSQDHAWTAKTLHLGLTGLKALEVVQTKFKENVLNVQNLVIHCGPVRANEPPNLLVCLDSVIPQKLKTLEVVGVNFRMRLVESLMSANDPRIHQNCDSIIQYPSLKRLKVHGCAFDNSYAPSVLGLLTAYQVDQLHSALRGAPALESLEVTYLALGEHMAPFGVGKRIVLMHLRKLVLPSPSIWCIDVFAPNLESLSYIVVGAEWTAWCLPLVRKHHLTLIPGVDEAPTTFETLSRLKHVEFFCYEYDLVSRLEEWLSRLKGVTKLKIVAAKVGKPWPNQENQGESLDTRARMHVLQLLIDHPEWCPNLEDLELHACFASGSKLVEFVRTRRCLPGCATIRRLVLEGNMCLTERATMVLSRGVQEFSISLDRESSYLATLGSFRKQCEKTQYMRDDFGFDPSSEMKPDQSMGTEVDTCMAHRLNLDWKDLLLERAV</sequence>
<protein>
    <submittedName>
        <fullName evidence="1">Uncharacterized protein</fullName>
    </submittedName>
</protein>
<gene>
    <name evidence="1" type="ORF">QFC19_004935</name>
</gene>
<accession>A0ACC2VRE9</accession>
<proteinExistence type="predicted"/>
<reference evidence="1" key="1">
    <citation type="submission" date="2023-04" db="EMBL/GenBank/DDBJ databases">
        <title>Draft Genome sequencing of Naganishia species isolated from polar environments using Oxford Nanopore Technology.</title>
        <authorList>
            <person name="Leo P."/>
            <person name="Venkateswaran K."/>
        </authorList>
    </citation>
    <scope>NUCLEOTIDE SEQUENCE</scope>
    <source>
        <strain evidence="1">MNA-CCFEE 5261</strain>
    </source>
</reference>
<comment type="caution">
    <text evidence="1">The sequence shown here is derived from an EMBL/GenBank/DDBJ whole genome shotgun (WGS) entry which is preliminary data.</text>
</comment>
<name>A0ACC2VRE9_9TREE</name>